<dbReference type="Pfam" id="PF01120">
    <property type="entry name" value="Alpha_L_fucos"/>
    <property type="match status" value="1"/>
</dbReference>
<dbReference type="GO" id="GO:0016139">
    <property type="term" value="P:glycoside catabolic process"/>
    <property type="evidence" value="ECO:0007669"/>
    <property type="project" value="TreeGrafter"/>
</dbReference>
<dbReference type="Gene3D" id="3.20.20.80">
    <property type="entry name" value="Glycosidases"/>
    <property type="match status" value="1"/>
</dbReference>
<protein>
    <recommendedName>
        <fullName evidence="2">alpha-L-fucosidase</fullName>
        <ecNumber evidence="2">3.2.1.51</ecNumber>
    </recommendedName>
</protein>
<evidence type="ECO:0000256" key="1">
    <source>
        <dbReference type="ARBA" id="ARBA00007951"/>
    </source>
</evidence>
<dbReference type="OrthoDB" id="6039950at2759"/>
<accession>A0A179EXF6</accession>
<comment type="caution">
    <text evidence="8">The sequence shown here is derived from an EMBL/GenBank/DDBJ whole genome shotgun (WGS) entry which is preliminary data.</text>
</comment>
<sequence>MLLFGSVIVATLVTFGLARLPGIDQRATTSAFTPKHRISPKDGSKIALPTAEQLAFQDREVGVLIHFNIETYLDTDGCLEVPWNVPNQTLFNPALINTDQWMDTIRALGGKFATLVAKHSCGFTMWPSKVTFPTSDNHVIPYNYTISESPVHDMDIVKSFVGSAQKYGIGHGFYYSVYKNNLFNVDQLRVKTTPLLPGQVSISNSTYDQVVYNQLTELLTNYGKLTEIWLDSGITSTQRDEIEKLLQAHQPQAVIFDGCKTNDTCVSNSVRWPGNENGVAAEENWSSGLQQGGDPNSPYFCPAECDTTLQTDRRWFFGVDKPLRSLEEMIDVYHKSVGRNCILELDLTPDRRGLIPDNHATRYKELGDFISSCYGKSVASQAHHGTDENGTYTIRFDSPASIDRIVLMEDQTDGQVIRSYQVLAKIVDGLGANDTSAVPWTSLKNGTSIGHKKIDLFPKAYTVTDVMIACTFVDTPKWRSVSVHLCDRLGSSFSKIQAEAYTSSNGTKIQQTSDTEGGDNVGWIHRGNWLGYRGIDFSDGGATQFSARVASGARSGGGTIQVALDSPTSTPICSLSVSNTGGWQSWKTISANVSAITGTHTVYLTFMSDQASDFVNVNWFTFSK</sequence>
<reference evidence="8 9" key="1">
    <citation type="journal article" date="2016" name="PLoS Pathog.">
        <title>Biosynthesis of antibiotic leucinostatins in bio-control fungus Purpureocillium lilacinum and their inhibition on phytophthora revealed by genome mining.</title>
        <authorList>
            <person name="Wang G."/>
            <person name="Liu Z."/>
            <person name="Lin R."/>
            <person name="Li E."/>
            <person name="Mao Z."/>
            <person name="Ling J."/>
            <person name="Yang Y."/>
            <person name="Yin W.B."/>
            <person name="Xie B."/>
        </authorList>
    </citation>
    <scope>NUCLEOTIDE SEQUENCE [LARGE SCALE GENOMIC DNA]</scope>
    <source>
        <strain evidence="8">170</strain>
    </source>
</reference>
<dbReference type="CDD" id="cd04084">
    <property type="entry name" value="CBM6_xylanase-like"/>
    <property type="match status" value="1"/>
</dbReference>
<evidence type="ECO:0000256" key="6">
    <source>
        <dbReference type="SAM" id="SignalP"/>
    </source>
</evidence>
<dbReference type="SUPFAM" id="SSF51445">
    <property type="entry name" value="(Trans)glycosidases"/>
    <property type="match status" value="1"/>
</dbReference>
<evidence type="ECO:0000256" key="2">
    <source>
        <dbReference type="ARBA" id="ARBA00012662"/>
    </source>
</evidence>
<dbReference type="SMART" id="SM00812">
    <property type="entry name" value="Alpha_L_fucos"/>
    <property type="match status" value="1"/>
</dbReference>
<dbReference type="AlphaFoldDB" id="A0A179EXF6"/>
<dbReference type="GO" id="GO:0004560">
    <property type="term" value="F:alpha-L-fucosidase activity"/>
    <property type="evidence" value="ECO:0007669"/>
    <property type="project" value="UniProtKB-EC"/>
</dbReference>
<evidence type="ECO:0000256" key="3">
    <source>
        <dbReference type="ARBA" id="ARBA00022729"/>
    </source>
</evidence>
<keyword evidence="4" id="KW-0378">Hydrolase</keyword>
<dbReference type="SUPFAM" id="SSF49785">
    <property type="entry name" value="Galactose-binding domain-like"/>
    <property type="match status" value="1"/>
</dbReference>
<dbReference type="InterPro" id="IPR005084">
    <property type="entry name" value="CBM6"/>
</dbReference>
<gene>
    <name evidence="8" type="ORF">VFPPC_12578</name>
</gene>
<dbReference type="EMBL" id="LSBJ02000021">
    <property type="protein sequence ID" value="OAQ57864.1"/>
    <property type="molecule type" value="Genomic_DNA"/>
</dbReference>
<organism evidence="8 9">
    <name type="scientific">Pochonia chlamydosporia 170</name>
    <dbReference type="NCBI Taxonomy" id="1380566"/>
    <lineage>
        <taxon>Eukaryota</taxon>
        <taxon>Fungi</taxon>
        <taxon>Dikarya</taxon>
        <taxon>Ascomycota</taxon>
        <taxon>Pezizomycotina</taxon>
        <taxon>Sordariomycetes</taxon>
        <taxon>Hypocreomycetidae</taxon>
        <taxon>Hypocreales</taxon>
        <taxon>Clavicipitaceae</taxon>
        <taxon>Pochonia</taxon>
    </lineage>
</organism>
<dbReference type="InterPro" id="IPR000933">
    <property type="entry name" value="Glyco_hydro_29"/>
</dbReference>
<feature type="chain" id="PRO_5008100998" description="alpha-L-fucosidase" evidence="6">
    <location>
        <begin position="19"/>
        <end position="624"/>
    </location>
</feature>
<dbReference type="GO" id="GO:0030246">
    <property type="term" value="F:carbohydrate binding"/>
    <property type="evidence" value="ECO:0007669"/>
    <property type="project" value="InterPro"/>
</dbReference>
<evidence type="ECO:0000313" key="9">
    <source>
        <dbReference type="Proteomes" id="UP000078397"/>
    </source>
</evidence>
<dbReference type="SMART" id="SM00606">
    <property type="entry name" value="CBD_IV"/>
    <property type="match status" value="1"/>
</dbReference>
<dbReference type="STRING" id="1380566.A0A179EXF6"/>
<name>A0A179EXF6_METCM</name>
<feature type="domain" description="CBM6" evidence="7">
    <location>
        <begin position="494"/>
        <end position="623"/>
    </location>
</feature>
<keyword evidence="5" id="KW-0326">Glycosidase</keyword>
<evidence type="ECO:0000313" key="8">
    <source>
        <dbReference type="EMBL" id="OAQ57864.1"/>
    </source>
</evidence>
<dbReference type="Proteomes" id="UP000078397">
    <property type="component" value="Unassembled WGS sequence"/>
</dbReference>
<dbReference type="InterPro" id="IPR008979">
    <property type="entry name" value="Galactose-bd-like_sf"/>
</dbReference>
<dbReference type="Gene3D" id="2.60.120.260">
    <property type="entry name" value="Galactose-binding domain-like"/>
    <property type="match status" value="2"/>
</dbReference>
<dbReference type="EC" id="3.2.1.51" evidence="2"/>
<dbReference type="KEGG" id="pchm:VFPPC_12578"/>
<dbReference type="PANTHER" id="PTHR10030">
    <property type="entry name" value="ALPHA-L-FUCOSIDASE"/>
    <property type="match status" value="1"/>
</dbReference>
<dbReference type="InterPro" id="IPR017853">
    <property type="entry name" value="GH"/>
</dbReference>
<dbReference type="PANTHER" id="PTHR10030:SF37">
    <property type="entry name" value="ALPHA-L-FUCOSIDASE-RELATED"/>
    <property type="match status" value="1"/>
</dbReference>
<feature type="signal peptide" evidence="6">
    <location>
        <begin position="1"/>
        <end position="18"/>
    </location>
</feature>
<comment type="similarity">
    <text evidence="1">Belongs to the glycosyl hydrolase 29 family.</text>
</comment>
<dbReference type="GeneID" id="28854393"/>
<dbReference type="PROSITE" id="PS51175">
    <property type="entry name" value="CBM6"/>
    <property type="match status" value="1"/>
</dbReference>
<dbReference type="GO" id="GO:0006004">
    <property type="term" value="P:fucose metabolic process"/>
    <property type="evidence" value="ECO:0007669"/>
    <property type="project" value="TreeGrafter"/>
</dbReference>
<keyword evidence="3 6" id="KW-0732">Signal</keyword>
<evidence type="ECO:0000256" key="4">
    <source>
        <dbReference type="ARBA" id="ARBA00022801"/>
    </source>
</evidence>
<dbReference type="Pfam" id="PF03422">
    <property type="entry name" value="CBM_6"/>
    <property type="match status" value="1"/>
</dbReference>
<keyword evidence="9" id="KW-1185">Reference proteome</keyword>
<evidence type="ECO:0000256" key="5">
    <source>
        <dbReference type="ARBA" id="ARBA00023295"/>
    </source>
</evidence>
<evidence type="ECO:0000259" key="7">
    <source>
        <dbReference type="PROSITE" id="PS51175"/>
    </source>
</evidence>
<dbReference type="InterPro" id="IPR057739">
    <property type="entry name" value="Glyco_hydro_29_N"/>
</dbReference>
<dbReference type="RefSeq" id="XP_018136125.1">
    <property type="nucleotide sequence ID" value="XM_018290399.1"/>
</dbReference>
<proteinExistence type="inferred from homology"/>
<dbReference type="InterPro" id="IPR006584">
    <property type="entry name" value="Cellulose-bd_IV"/>
</dbReference>